<dbReference type="AlphaFoldDB" id="A0A382VR26"/>
<name>A0A382VR26_9ZZZZ</name>
<dbReference type="Pfam" id="PF13290">
    <property type="entry name" value="CHB_HEX_C_1"/>
    <property type="match status" value="1"/>
</dbReference>
<accession>A0A382VR26</accession>
<gene>
    <name evidence="2" type="ORF">METZ01_LOCUS401299</name>
</gene>
<feature type="non-terminal residue" evidence="2">
    <location>
        <position position="1"/>
    </location>
</feature>
<protein>
    <recommendedName>
        <fullName evidence="1">GH29D-like beta-sandwich domain-containing protein</fullName>
    </recommendedName>
</protein>
<feature type="non-terminal residue" evidence="2">
    <location>
        <position position="283"/>
    </location>
</feature>
<evidence type="ECO:0000259" key="1">
    <source>
        <dbReference type="Pfam" id="PF13290"/>
    </source>
</evidence>
<organism evidence="2">
    <name type="scientific">marine metagenome</name>
    <dbReference type="NCBI Taxonomy" id="408172"/>
    <lineage>
        <taxon>unclassified sequences</taxon>
        <taxon>metagenomes</taxon>
        <taxon>ecological metagenomes</taxon>
    </lineage>
</organism>
<dbReference type="InterPro" id="IPR059177">
    <property type="entry name" value="GH29D-like_dom"/>
</dbReference>
<reference evidence="2" key="1">
    <citation type="submission" date="2018-05" db="EMBL/GenBank/DDBJ databases">
        <authorList>
            <person name="Lanie J.A."/>
            <person name="Ng W.-L."/>
            <person name="Kazmierczak K.M."/>
            <person name="Andrzejewski T.M."/>
            <person name="Davidsen T.M."/>
            <person name="Wayne K.J."/>
            <person name="Tettelin H."/>
            <person name="Glass J.I."/>
            <person name="Rusch D."/>
            <person name="Podicherti R."/>
            <person name="Tsui H.-C.T."/>
            <person name="Winkler M.E."/>
        </authorList>
    </citation>
    <scope>NUCLEOTIDE SEQUENCE</scope>
</reference>
<proteinExistence type="predicted"/>
<feature type="domain" description="GH29D-like beta-sandwich" evidence="1">
    <location>
        <begin position="129"/>
        <end position="176"/>
    </location>
</feature>
<sequence length="283" mass="32205">NQRPSGIHQNLKKNSWYRLKFADRIRRHMYNGGPLSPDGTKTIWLRRSNEMDLPIIAESARWGDYKRDVDSGRWNSSQFDLYTKNEHYLKDQQWILNTYFPRRTEVVLSQLRARGLYPETESPDFSQHGGQVSAGFSLEMNNSNASGTIYYTLDGSDPRISDTEPEENFLVPEKTTALVLVQSEDGGLSLDWTNINFDDSQWQSGQTGIGFEKIAGNYQELINFPLSSMLGVNASCMIRIPFNIPDQEALNNIFSLSLNMKYDDGYAAFINGEFVAGKNNPET</sequence>
<evidence type="ECO:0000313" key="2">
    <source>
        <dbReference type="EMBL" id="SVD48445.1"/>
    </source>
</evidence>
<dbReference type="EMBL" id="UINC01153627">
    <property type="protein sequence ID" value="SVD48445.1"/>
    <property type="molecule type" value="Genomic_DNA"/>
</dbReference>